<evidence type="ECO:0008006" key="3">
    <source>
        <dbReference type="Google" id="ProtNLM"/>
    </source>
</evidence>
<evidence type="ECO:0000313" key="1">
    <source>
        <dbReference type="EMBL" id="NVZ07643.1"/>
    </source>
</evidence>
<dbReference type="RefSeq" id="WP_176974456.1">
    <property type="nucleotide sequence ID" value="NZ_JABZEO010000001.1"/>
</dbReference>
<evidence type="ECO:0000313" key="2">
    <source>
        <dbReference type="Proteomes" id="UP000592294"/>
    </source>
</evidence>
<name>A0A850RER6_9GAMM</name>
<proteinExistence type="predicted"/>
<organism evidence="1 2">
    <name type="scientific">Allochromatium humboldtianum</name>
    <dbReference type="NCBI Taxonomy" id="504901"/>
    <lineage>
        <taxon>Bacteria</taxon>
        <taxon>Pseudomonadati</taxon>
        <taxon>Pseudomonadota</taxon>
        <taxon>Gammaproteobacteria</taxon>
        <taxon>Chromatiales</taxon>
        <taxon>Chromatiaceae</taxon>
        <taxon>Allochromatium</taxon>
    </lineage>
</organism>
<dbReference type="AlphaFoldDB" id="A0A850RER6"/>
<accession>A0A850RER6</accession>
<sequence>MKNLTRFWNGKRRQAGVAALFGSVTLVLLASLATIYGSRSVQFEQMDSNNQYWATQAHEVAQSGVEHAIAWFKSKTVTTLHADWVTVPATNPTSTITAHCPGAASGFSTTRDSTHLPQCFNMSSQTGVAVTGYTVDVRLGRDMIASPNFAIIQSTSTNTDNNARATVVQKIYLPVSGVTPDDTKTGAHAPLVTNGCVDNNGGSNDIYPSDTCVCSIGTCTGSCTCSGSCLAGTCSGSGSCSSTGSCGACQCDKAIDILRLQDLVSPTGVDAADKAHCEDFSNNKPNIHNGNVDTPSLAASTTCSGDMVWKEIFGTTSKQQMEALSDAQEAAGLDNTTNPKRKVYWVDSSSTINWNGNQTFGSSAESVIIIFSADACNNGPGGGCPKINGNITIYGTVYMDTQCDDEKSEGWGSATIHGTVAFESGINKFVGNGAIRYNGNTGNAFPPSPPPVYDANAVQRISGSWKDF</sequence>
<dbReference type="Proteomes" id="UP000592294">
    <property type="component" value="Unassembled WGS sequence"/>
</dbReference>
<comment type="caution">
    <text evidence="1">The sequence shown here is derived from an EMBL/GenBank/DDBJ whole genome shotgun (WGS) entry which is preliminary data.</text>
</comment>
<protein>
    <recommendedName>
        <fullName evidence="3">Type 4 fimbrial biogenesis protein PilX N-terminal domain-containing protein</fullName>
    </recommendedName>
</protein>
<dbReference type="EMBL" id="JABZEO010000001">
    <property type="protein sequence ID" value="NVZ07643.1"/>
    <property type="molecule type" value="Genomic_DNA"/>
</dbReference>
<reference evidence="1 2" key="1">
    <citation type="submission" date="2020-06" db="EMBL/GenBank/DDBJ databases">
        <title>Whole-genome sequence of Allochromatium humboldtianum DSM 21881, type strain.</title>
        <authorList>
            <person name="Kyndt J.A."/>
            <person name="Meyer T.E."/>
        </authorList>
    </citation>
    <scope>NUCLEOTIDE SEQUENCE [LARGE SCALE GENOMIC DNA]</scope>
    <source>
        <strain evidence="1 2">DSM 21881</strain>
    </source>
</reference>
<gene>
    <name evidence="1" type="ORF">HW932_00020</name>
</gene>
<keyword evidence="2" id="KW-1185">Reference proteome</keyword>